<proteinExistence type="predicted"/>
<sequence length="261" mass="29544">MVLGVAFAGDGALVGFTKGKNILAANLCVLVILIMFLVGQLGIEIRKYGFLLFLITSLLIMTMSKTNIAICFALFFSLMFSVNKIKTALVLSYFSLCMLFIFIPSVSYFFEGMWHLGLVLDPDALTGRGFIWDTLYYDLGFYEKVAFGYGYGSYFNVGVIPYFFDDGYSFIQYITSAHNGYIGLIMQFGFWLSLFVLLVFLLLLKDIGSRWQVTAIFVPLIHNITESSIYRDQNLIWMLFIVVVMSVCVKCRGDNEQELSS</sequence>
<keyword evidence="3" id="KW-1185">Reference proteome</keyword>
<gene>
    <name evidence="2" type="ORF">GCM10007876_07550</name>
</gene>
<protein>
    <recommendedName>
        <fullName evidence="4">O-antigen ligase domain-containing protein</fullName>
    </recommendedName>
</protein>
<feature type="transmembrane region" description="Helical" evidence="1">
    <location>
        <begin position="181"/>
        <end position="204"/>
    </location>
</feature>
<dbReference type="EMBL" id="BSNM01000003">
    <property type="protein sequence ID" value="GLQ30277.1"/>
    <property type="molecule type" value="Genomic_DNA"/>
</dbReference>
<organism evidence="2 3">
    <name type="scientific">Litoribrevibacter albus</name>
    <dbReference type="NCBI Taxonomy" id="1473156"/>
    <lineage>
        <taxon>Bacteria</taxon>
        <taxon>Pseudomonadati</taxon>
        <taxon>Pseudomonadota</taxon>
        <taxon>Gammaproteobacteria</taxon>
        <taxon>Oceanospirillales</taxon>
        <taxon>Oceanospirillaceae</taxon>
        <taxon>Litoribrevibacter</taxon>
    </lineage>
</organism>
<dbReference type="Proteomes" id="UP001161389">
    <property type="component" value="Unassembled WGS sequence"/>
</dbReference>
<evidence type="ECO:0000256" key="1">
    <source>
        <dbReference type="SAM" id="Phobius"/>
    </source>
</evidence>
<evidence type="ECO:0000313" key="3">
    <source>
        <dbReference type="Proteomes" id="UP001161389"/>
    </source>
</evidence>
<feature type="transmembrane region" description="Helical" evidence="1">
    <location>
        <begin position="88"/>
        <end position="110"/>
    </location>
</feature>
<keyword evidence="1" id="KW-0472">Membrane</keyword>
<evidence type="ECO:0000313" key="2">
    <source>
        <dbReference type="EMBL" id="GLQ30277.1"/>
    </source>
</evidence>
<evidence type="ECO:0008006" key="4">
    <source>
        <dbReference type="Google" id="ProtNLM"/>
    </source>
</evidence>
<keyword evidence="1" id="KW-0812">Transmembrane</keyword>
<dbReference type="AlphaFoldDB" id="A0AA37S6Z0"/>
<keyword evidence="1" id="KW-1133">Transmembrane helix</keyword>
<accession>A0AA37S6Z0</accession>
<reference evidence="2" key="2">
    <citation type="submission" date="2023-01" db="EMBL/GenBank/DDBJ databases">
        <title>Draft genome sequence of Litoribrevibacter albus strain NBRC 110071.</title>
        <authorList>
            <person name="Sun Q."/>
            <person name="Mori K."/>
        </authorList>
    </citation>
    <scope>NUCLEOTIDE SEQUENCE</scope>
    <source>
        <strain evidence="2">NBRC 110071</strain>
    </source>
</reference>
<feature type="transmembrane region" description="Helical" evidence="1">
    <location>
        <begin position="23"/>
        <end position="43"/>
    </location>
</feature>
<name>A0AA37S6Z0_9GAMM</name>
<reference evidence="2" key="1">
    <citation type="journal article" date="2014" name="Int. J. Syst. Evol. Microbiol.">
        <title>Complete genome sequence of Corynebacterium casei LMG S-19264T (=DSM 44701T), isolated from a smear-ripened cheese.</title>
        <authorList>
            <consortium name="US DOE Joint Genome Institute (JGI-PGF)"/>
            <person name="Walter F."/>
            <person name="Albersmeier A."/>
            <person name="Kalinowski J."/>
            <person name="Ruckert C."/>
        </authorList>
    </citation>
    <scope>NUCLEOTIDE SEQUENCE</scope>
    <source>
        <strain evidence="2">NBRC 110071</strain>
    </source>
</reference>
<feature type="transmembrane region" description="Helical" evidence="1">
    <location>
        <begin position="49"/>
        <end position="76"/>
    </location>
</feature>
<comment type="caution">
    <text evidence="2">The sequence shown here is derived from an EMBL/GenBank/DDBJ whole genome shotgun (WGS) entry which is preliminary data.</text>
</comment>